<evidence type="ECO:0000313" key="2">
    <source>
        <dbReference type="Proteomes" id="UP000095283"/>
    </source>
</evidence>
<sequence>MVNGSVSKSNIDDDIIRELEETDWTVDPADEEDGDEHVAQTRGIEEERATVEKDEQPDDDLDFDLDELECVDEDADEEKRDRKESESSDTRRNVDKRVNSCKNDKIRIDSNRDRLKHSSRHHPYRIYEREDREKRGRFNKYPDMDRQRRINSPSPGRSKSRRDRDRRRKLEYLKKRGALREKEHDIPLEELELEEVDCCDDDDDSGDLICESTDTSLTSTHEPQNGAMIRSAFIALICTDPFWLAVEVVRFRHDDDMADASLDFPDLCEEIDVEAMRRAAANAQSCNASAEEVYAKTDPTTVMDSTTAVQKSRSDRRRHGGDRWRETIHGLCDVPAHMFKCIKQLIYLFRQSSPNATAKSSRRQKRRRTTKMVKGAEIIHKQTGTKLHGNRAVCDEKILTERKDDEILSAEGPLAHGWYNVDSEARESLIDNDVREFKSRSRSPLPRKTFISNETSPGISSGKVSISKSSSRFSFREKLDGGHNWHKTSLISKKHPSCSPVDRLEASLSDRRSVKTSQNFRAGDAAPPDSSTVRIPSLLDLKLQQPHSLSSLSPLKMCSLAKESSEDLKHVLITSSLPNQTKKDRIVYEEHLSPSTSKGEGILFVSKPQRSQYRLNFDISPPTREQLREYVVRLDKVDLSARSSGRSQDADQIWSKQRRRVMHEVTTKEHMDSERIYTRGRRAQSDLD</sequence>
<name>A0A1I7XG05_HETBA</name>
<keyword evidence="2" id="KW-1185">Reference proteome</keyword>
<feature type="region of interest" description="Disordered" evidence="1">
    <location>
        <begin position="20"/>
        <end position="167"/>
    </location>
</feature>
<dbReference type="WBParaSite" id="Hba_16414">
    <property type="protein sequence ID" value="Hba_16414"/>
    <property type="gene ID" value="Hba_16414"/>
</dbReference>
<feature type="region of interest" description="Disordered" evidence="1">
    <location>
        <begin position="496"/>
        <end position="531"/>
    </location>
</feature>
<feature type="region of interest" description="Disordered" evidence="1">
    <location>
        <begin position="302"/>
        <end position="321"/>
    </location>
</feature>
<feature type="compositionally biased region" description="Basic residues" evidence="1">
    <location>
        <begin position="114"/>
        <end position="124"/>
    </location>
</feature>
<feature type="compositionally biased region" description="Basic and acidic residues" evidence="1">
    <location>
        <begin position="125"/>
        <end position="148"/>
    </location>
</feature>
<accession>A0A1I7XG05</accession>
<dbReference type="Proteomes" id="UP000095283">
    <property type="component" value="Unplaced"/>
</dbReference>
<feature type="region of interest" description="Disordered" evidence="1">
    <location>
        <begin position="438"/>
        <end position="465"/>
    </location>
</feature>
<dbReference type="AlphaFoldDB" id="A0A1I7XG05"/>
<feature type="compositionally biased region" description="Acidic residues" evidence="1">
    <location>
        <begin position="20"/>
        <end position="35"/>
    </location>
</feature>
<evidence type="ECO:0000313" key="3">
    <source>
        <dbReference type="WBParaSite" id="Hba_16414"/>
    </source>
</evidence>
<organism evidence="2 3">
    <name type="scientific">Heterorhabditis bacteriophora</name>
    <name type="common">Entomopathogenic nematode worm</name>
    <dbReference type="NCBI Taxonomy" id="37862"/>
    <lineage>
        <taxon>Eukaryota</taxon>
        <taxon>Metazoa</taxon>
        <taxon>Ecdysozoa</taxon>
        <taxon>Nematoda</taxon>
        <taxon>Chromadorea</taxon>
        <taxon>Rhabditida</taxon>
        <taxon>Rhabditina</taxon>
        <taxon>Rhabditomorpha</taxon>
        <taxon>Strongyloidea</taxon>
        <taxon>Heterorhabditidae</taxon>
        <taxon>Heterorhabditis</taxon>
    </lineage>
</organism>
<feature type="compositionally biased region" description="Acidic residues" evidence="1">
    <location>
        <begin position="55"/>
        <end position="76"/>
    </location>
</feature>
<evidence type="ECO:0000256" key="1">
    <source>
        <dbReference type="SAM" id="MobiDB-lite"/>
    </source>
</evidence>
<reference evidence="3" key="1">
    <citation type="submission" date="2016-11" db="UniProtKB">
        <authorList>
            <consortium name="WormBaseParasite"/>
        </authorList>
    </citation>
    <scope>IDENTIFICATION</scope>
</reference>
<protein>
    <submittedName>
        <fullName evidence="3">R3H domain-containing protein</fullName>
    </submittedName>
</protein>
<feature type="compositionally biased region" description="Low complexity" evidence="1">
    <location>
        <begin position="456"/>
        <end position="465"/>
    </location>
</feature>
<proteinExistence type="predicted"/>
<feature type="region of interest" description="Disordered" evidence="1">
    <location>
        <begin position="668"/>
        <end position="688"/>
    </location>
</feature>
<feature type="compositionally biased region" description="Basic and acidic residues" evidence="1">
    <location>
        <begin position="77"/>
        <end position="113"/>
    </location>
</feature>
<feature type="compositionally biased region" description="Basic and acidic residues" evidence="1">
    <location>
        <begin position="502"/>
        <end position="513"/>
    </location>
</feature>
<feature type="compositionally biased region" description="Polar residues" evidence="1">
    <location>
        <begin position="302"/>
        <end position="311"/>
    </location>
</feature>
<feature type="compositionally biased region" description="Basic and acidic residues" evidence="1">
    <location>
        <begin position="36"/>
        <end position="54"/>
    </location>
</feature>
<feature type="compositionally biased region" description="Basic residues" evidence="1">
    <location>
        <begin position="158"/>
        <end position="167"/>
    </location>
</feature>